<dbReference type="SUPFAM" id="SSF56112">
    <property type="entry name" value="Protein kinase-like (PK-like)"/>
    <property type="match status" value="1"/>
</dbReference>
<dbReference type="Proteomes" id="UP000257109">
    <property type="component" value="Unassembled WGS sequence"/>
</dbReference>
<comment type="caution">
    <text evidence="2">The sequence shown here is derived from an EMBL/GenBank/DDBJ whole genome shotgun (WGS) entry which is preliminary data.</text>
</comment>
<accession>A0A371DYV7</accession>
<dbReference type="Pfam" id="PF07714">
    <property type="entry name" value="PK_Tyr_Ser-Thr"/>
    <property type="match status" value="1"/>
</dbReference>
<dbReference type="InterPro" id="IPR000719">
    <property type="entry name" value="Prot_kinase_dom"/>
</dbReference>
<dbReference type="GO" id="GO:0005524">
    <property type="term" value="F:ATP binding"/>
    <property type="evidence" value="ECO:0007669"/>
    <property type="project" value="InterPro"/>
</dbReference>
<dbReference type="STRING" id="157652.A0A371DYV7"/>
<keyword evidence="3" id="KW-1185">Reference proteome</keyword>
<dbReference type="PROSITE" id="PS50011">
    <property type="entry name" value="PROTEIN_KINASE_DOM"/>
    <property type="match status" value="1"/>
</dbReference>
<name>A0A371DYV7_MUCPR</name>
<dbReference type="GO" id="GO:0009506">
    <property type="term" value="C:plasmodesma"/>
    <property type="evidence" value="ECO:0007669"/>
    <property type="project" value="TreeGrafter"/>
</dbReference>
<dbReference type="Gene3D" id="3.30.200.20">
    <property type="entry name" value="Phosphorylase Kinase, domain 1"/>
    <property type="match status" value="1"/>
</dbReference>
<feature type="non-terminal residue" evidence="2">
    <location>
        <position position="1"/>
    </location>
</feature>
<evidence type="ECO:0000259" key="1">
    <source>
        <dbReference type="PROSITE" id="PS50011"/>
    </source>
</evidence>
<proteinExistence type="predicted"/>
<organism evidence="2 3">
    <name type="scientific">Mucuna pruriens</name>
    <name type="common">Velvet bean</name>
    <name type="synonym">Dolichos pruriens</name>
    <dbReference type="NCBI Taxonomy" id="157652"/>
    <lineage>
        <taxon>Eukaryota</taxon>
        <taxon>Viridiplantae</taxon>
        <taxon>Streptophyta</taxon>
        <taxon>Embryophyta</taxon>
        <taxon>Tracheophyta</taxon>
        <taxon>Spermatophyta</taxon>
        <taxon>Magnoliopsida</taxon>
        <taxon>eudicotyledons</taxon>
        <taxon>Gunneridae</taxon>
        <taxon>Pentapetalae</taxon>
        <taxon>rosids</taxon>
        <taxon>fabids</taxon>
        <taxon>Fabales</taxon>
        <taxon>Fabaceae</taxon>
        <taxon>Papilionoideae</taxon>
        <taxon>50 kb inversion clade</taxon>
        <taxon>NPAAA clade</taxon>
        <taxon>indigoferoid/millettioid clade</taxon>
        <taxon>Phaseoleae</taxon>
        <taxon>Mucuna</taxon>
    </lineage>
</organism>
<reference evidence="2" key="1">
    <citation type="submission" date="2018-05" db="EMBL/GenBank/DDBJ databases">
        <title>Draft genome of Mucuna pruriens seed.</title>
        <authorList>
            <person name="Nnadi N.E."/>
            <person name="Vos R."/>
            <person name="Hasami M.H."/>
            <person name="Devisetty U.K."/>
            <person name="Aguiy J.C."/>
        </authorList>
    </citation>
    <scope>NUCLEOTIDE SEQUENCE [LARGE SCALE GENOMIC DNA]</scope>
    <source>
        <strain evidence="2">JCA_2017</strain>
    </source>
</reference>
<dbReference type="OrthoDB" id="1658195at2759"/>
<dbReference type="FunFam" id="1.10.510.10:FF:000920">
    <property type="entry name" value="Receptor-like protein kinase ANXUR2"/>
    <property type="match status" value="1"/>
</dbReference>
<dbReference type="InterPro" id="IPR001245">
    <property type="entry name" value="Ser-Thr/Tyr_kinase_cat_dom"/>
</dbReference>
<dbReference type="PANTHER" id="PTHR27003">
    <property type="entry name" value="OS07G0166700 PROTEIN"/>
    <property type="match status" value="1"/>
</dbReference>
<dbReference type="GO" id="GO:0005886">
    <property type="term" value="C:plasma membrane"/>
    <property type="evidence" value="ECO:0007669"/>
    <property type="project" value="TreeGrafter"/>
</dbReference>
<gene>
    <name evidence="2" type="primary">ANX2</name>
    <name evidence="2" type="ORF">CR513_63024</name>
</gene>
<evidence type="ECO:0000313" key="2">
    <source>
        <dbReference type="EMBL" id="RDX57713.1"/>
    </source>
</evidence>
<dbReference type="GO" id="GO:0004714">
    <property type="term" value="F:transmembrane receptor protein tyrosine kinase activity"/>
    <property type="evidence" value="ECO:0007669"/>
    <property type="project" value="InterPro"/>
</dbReference>
<dbReference type="InterPro" id="IPR011009">
    <property type="entry name" value="Kinase-like_dom_sf"/>
</dbReference>
<dbReference type="PANTHER" id="PTHR27003:SF303">
    <property type="entry name" value="TYROSINE KINASE FAMILY PROTEIN"/>
    <property type="match status" value="1"/>
</dbReference>
<dbReference type="AlphaFoldDB" id="A0A371DYV7"/>
<feature type="domain" description="Protein kinase" evidence="1">
    <location>
        <begin position="136"/>
        <end position="401"/>
    </location>
</feature>
<dbReference type="InterPro" id="IPR045272">
    <property type="entry name" value="ANXUR1/2-like"/>
</dbReference>
<dbReference type="FunFam" id="3.30.200.20:FF:000742">
    <property type="entry name" value="Receptor-like protein kinase ANXUR2"/>
    <property type="match status" value="1"/>
</dbReference>
<dbReference type="EMBL" id="QJKJ01018299">
    <property type="protein sequence ID" value="RDX57713.1"/>
    <property type="molecule type" value="Genomic_DNA"/>
</dbReference>
<evidence type="ECO:0000313" key="3">
    <source>
        <dbReference type="Proteomes" id="UP000257109"/>
    </source>
</evidence>
<protein>
    <submittedName>
        <fullName evidence="2">Receptor-like protein kinase ANXUR2</fullName>
    </submittedName>
</protein>
<sequence>MAVRRKSTNNFDQSRVIGRGGFDIQMLQVDTTMGEAEAQLEYALSLQEQAHITNTYAHYALLSKAVTLFSSKLLVDFLGKRKMGKIIIKYLGKLLKCFGFYQSSHTGSSRKHYPTVIEELCHQFSLENVMKSTNNFDYRRRIGIGSRVYKGCLEHNGSTDYAIALKWIYGKSHQAIIEFKNEVELLCQLRHPNLVSLVGFCDDKDEKILVYGFMSNCSLDRYLQGGDMEALPWKKRLEICIGVARGLHYLHTGAKRSIFHCNIKPSNILLDSNMMPKLSNFGFSLQGPHFMSKPKPIQVDTIAGTFAYMAPEYKHGVGTDKCDVYTFGIVLLEVVCRELKQAIYLGWPTLVEDNVDPSIKGKIARECWEVFIDIIVRCLEYEADERLIMGEVEVKLEHALSLQEQADIPNTNARTGIRILARPIIAPRSRDIRKTSSSFQIIYAVNISLGQHLLLVLHFFSATSYDRLRFLYLDEMGGME</sequence>
<dbReference type="Gene3D" id="1.10.510.10">
    <property type="entry name" value="Transferase(Phosphotransferase) domain 1"/>
    <property type="match status" value="1"/>
</dbReference>